<feature type="transmembrane region" description="Helical" evidence="1">
    <location>
        <begin position="54"/>
        <end position="76"/>
    </location>
</feature>
<feature type="transmembrane region" description="Helical" evidence="1">
    <location>
        <begin position="83"/>
        <end position="101"/>
    </location>
</feature>
<accession>C6BTQ9</accession>
<name>C6BTQ9_MARSD</name>
<keyword evidence="3" id="KW-1185">Reference proteome</keyword>
<dbReference type="eggNOG" id="ENOG50306YG">
    <property type="taxonomic scope" value="Bacteria"/>
</dbReference>
<dbReference type="AlphaFoldDB" id="C6BTQ9"/>
<evidence type="ECO:0000313" key="2">
    <source>
        <dbReference type="EMBL" id="ACS79839.1"/>
    </source>
</evidence>
<proteinExistence type="predicted"/>
<evidence type="ECO:0000256" key="1">
    <source>
        <dbReference type="SAM" id="Phobius"/>
    </source>
</evidence>
<keyword evidence="1" id="KW-0812">Transmembrane</keyword>
<protein>
    <submittedName>
        <fullName evidence="2">Uncharacterized protein</fullName>
    </submittedName>
</protein>
<dbReference type="Proteomes" id="UP000002601">
    <property type="component" value="Chromosome"/>
</dbReference>
<gene>
    <name evidence="2" type="ordered locus">Desal_1777</name>
</gene>
<dbReference type="EMBL" id="CP001649">
    <property type="protein sequence ID" value="ACS79839.1"/>
    <property type="molecule type" value="Genomic_DNA"/>
</dbReference>
<keyword evidence="1" id="KW-0472">Membrane</keyword>
<sequence length="126" mass="13581">MLPIVLAGLTLLSIIGISFYAKKKGQSGLGVFFSLYCIVSIIVYIVTLPEGKPFMLVDILGQIGVLATSIGVIIAHAKKAKRLFYILPGLIILGISLSLHMKNVEPPQNGNATKQTVIMQSNQTQE</sequence>
<keyword evidence="1" id="KW-1133">Transmembrane helix</keyword>
<dbReference type="KEGG" id="dsa:Desal_1777"/>
<evidence type="ECO:0000313" key="3">
    <source>
        <dbReference type="Proteomes" id="UP000002601"/>
    </source>
</evidence>
<dbReference type="OrthoDB" id="9554518at2"/>
<reference evidence="2 3" key="1">
    <citation type="submission" date="2009-06" db="EMBL/GenBank/DDBJ databases">
        <title>Complete sequence of Desulfovibrio salexigens DSM 2638.</title>
        <authorList>
            <consortium name="US DOE Joint Genome Institute"/>
            <person name="Lucas S."/>
            <person name="Copeland A."/>
            <person name="Lapidus A."/>
            <person name="Glavina del Rio T."/>
            <person name="Tice H."/>
            <person name="Bruce D."/>
            <person name="Goodwin L."/>
            <person name="Pitluck S."/>
            <person name="Munk A.C."/>
            <person name="Brettin T."/>
            <person name="Detter J.C."/>
            <person name="Han C."/>
            <person name="Tapia R."/>
            <person name="Larimer F."/>
            <person name="Land M."/>
            <person name="Hauser L."/>
            <person name="Kyrpides N."/>
            <person name="Anderson I."/>
            <person name="Wall J.D."/>
            <person name="Arkin A.P."/>
            <person name="Dehal P."/>
            <person name="Chivian D."/>
            <person name="Giles B."/>
            <person name="Hazen T.C."/>
        </authorList>
    </citation>
    <scope>NUCLEOTIDE SEQUENCE [LARGE SCALE GENOMIC DNA]</scope>
    <source>
        <strain evidence="3">ATCC 14822 / DSM 2638 / NCIMB 8403 / VKM B-1763</strain>
    </source>
</reference>
<feature type="transmembrane region" description="Helical" evidence="1">
    <location>
        <begin position="6"/>
        <end position="22"/>
    </location>
</feature>
<organism evidence="2 3">
    <name type="scientific">Maridesulfovibrio salexigens (strain ATCC 14822 / DSM 2638 / NCIMB 8403 / VKM B-1763)</name>
    <name type="common">Desulfovibrio salexigens</name>
    <dbReference type="NCBI Taxonomy" id="526222"/>
    <lineage>
        <taxon>Bacteria</taxon>
        <taxon>Pseudomonadati</taxon>
        <taxon>Thermodesulfobacteriota</taxon>
        <taxon>Desulfovibrionia</taxon>
        <taxon>Desulfovibrionales</taxon>
        <taxon>Desulfovibrionaceae</taxon>
        <taxon>Maridesulfovibrio</taxon>
    </lineage>
</organism>
<feature type="transmembrane region" description="Helical" evidence="1">
    <location>
        <begin position="29"/>
        <end position="48"/>
    </location>
</feature>
<dbReference type="HOGENOM" id="CLU_1977896_0_0_7"/>
<dbReference type="RefSeq" id="WP_015851655.1">
    <property type="nucleotide sequence ID" value="NC_012881.1"/>
</dbReference>